<evidence type="ECO:0000313" key="3">
    <source>
        <dbReference type="Proteomes" id="UP001497516"/>
    </source>
</evidence>
<sequence>MRRTWCHEVVAVSGVGSHQAVKGEIKTSSWFMEAKARASTPSSYERAQSSTPTRHQGYGYQLVTKAGQEGPRGGLKQEAN</sequence>
<keyword evidence="3" id="KW-1185">Reference proteome</keyword>
<evidence type="ECO:0000256" key="1">
    <source>
        <dbReference type="SAM" id="MobiDB-lite"/>
    </source>
</evidence>
<feature type="region of interest" description="Disordered" evidence="1">
    <location>
        <begin position="38"/>
        <end position="80"/>
    </location>
</feature>
<proteinExistence type="predicted"/>
<reference evidence="2 3" key="1">
    <citation type="submission" date="2024-04" db="EMBL/GenBank/DDBJ databases">
        <authorList>
            <person name="Fracassetti M."/>
        </authorList>
    </citation>
    <scope>NUCLEOTIDE SEQUENCE [LARGE SCALE GENOMIC DNA]</scope>
</reference>
<feature type="compositionally biased region" description="Polar residues" evidence="1">
    <location>
        <begin position="39"/>
        <end position="54"/>
    </location>
</feature>
<protein>
    <submittedName>
        <fullName evidence="2">Uncharacterized protein</fullName>
    </submittedName>
</protein>
<dbReference type="EMBL" id="OZ034817">
    <property type="protein sequence ID" value="CAL1384252.1"/>
    <property type="molecule type" value="Genomic_DNA"/>
</dbReference>
<organism evidence="2 3">
    <name type="scientific">Linum trigynum</name>
    <dbReference type="NCBI Taxonomy" id="586398"/>
    <lineage>
        <taxon>Eukaryota</taxon>
        <taxon>Viridiplantae</taxon>
        <taxon>Streptophyta</taxon>
        <taxon>Embryophyta</taxon>
        <taxon>Tracheophyta</taxon>
        <taxon>Spermatophyta</taxon>
        <taxon>Magnoliopsida</taxon>
        <taxon>eudicotyledons</taxon>
        <taxon>Gunneridae</taxon>
        <taxon>Pentapetalae</taxon>
        <taxon>rosids</taxon>
        <taxon>fabids</taxon>
        <taxon>Malpighiales</taxon>
        <taxon>Linaceae</taxon>
        <taxon>Linum</taxon>
    </lineage>
</organism>
<dbReference type="AlphaFoldDB" id="A0AAV2EES0"/>
<name>A0AAV2EES0_9ROSI</name>
<evidence type="ECO:0000313" key="2">
    <source>
        <dbReference type="EMBL" id="CAL1384252.1"/>
    </source>
</evidence>
<accession>A0AAV2EES0</accession>
<dbReference type="Proteomes" id="UP001497516">
    <property type="component" value="Chromosome 4"/>
</dbReference>
<gene>
    <name evidence="2" type="ORF">LTRI10_LOCUS25472</name>
</gene>